<feature type="transmembrane region" description="Helical" evidence="1">
    <location>
        <begin position="436"/>
        <end position="455"/>
    </location>
</feature>
<feature type="transmembrane region" description="Helical" evidence="1">
    <location>
        <begin position="369"/>
        <end position="388"/>
    </location>
</feature>
<keyword evidence="3" id="KW-1185">Reference proteome</keyword>
<keyword evidence="1" id="KW-1133">Transmembrane helix</keyword>
<dbReference type="STRING" id="686624.SAMN04488242_1339"/>
<gene>
    <name evidence="2" type="ORF">SAMN04488242_1339</name>
</gene>
<evidence type="ECO:0000313" key="2">
    <source>
        <dbReference type="EMBL" id="SDL38501.1"/>
    </source>
</evidence>
<name>A0A1G9JM51_9ACTN</name>
<dbReference type="OrthoDB" id="9765532at2"/>
<reference evidence="2 3" key="1">
    <citation type="submission" date="2016-10" db="EMBL/GenBank/DDBJ databases">
        <authorList>
            <person name="de Groot N.N."/>
        </authorList>
    </citation>
    <scope>NUCLEOTIDE SEQUENCE [LARGE SCALE GENOMIC DNA]</scope>
    <source>
        <strain evidence="2 3">CGMCC 1.9159</strain>
    </source>
</reference>
<dbReference type="InterPro" id="IPR031566">
    <property type="entry name" value="CitMHS_2"/>
</dbReference>
<sequence>MTVPAWGLIPFVLMLLSIAIFPLIPATAHHWERPRNQLLVALVLGLPVALWMILAGESVSVWHALFEYFQFISLLLALFIVAGAIHLRGDIEATPRNNVVFLAVGGVVASFIGTTGAAMLLIRPILKTNRERKHVAHTVIFAIFVVANCGGLLTPLGDPPLFLGLLRGVPFTWTFGLFFEWLLVNSLLLLTYFALDRKMYALEDPSSIALDKTQQEPLRIAGAVHFIFFAVIILAVALAPSIDLHAIETGQATAMSYVPLREILMLGAAALSLWLGSNEVRYGLNAFKWAPILEVAAIFIGIFLTMIPALKYLGQIAPKLPLNELTFFWITGGLSSVLDNAPTYATFFEIASRLPGEPRIGFDPGVPEFYLVAISLGAVFFGAMTYIGNGPNFMVKSVAESTGVKMPSFGGYIQWSVSYLLPILFAVSGIFVADGLGWQIAGWTAVALIIVRAVFKGRVTDRTPVGA</sequence>
<dbReference type="Proteomes" id="UP000199475">
    <property type="component" value="Unassembled WGS sequence"/>
</dbReference>
<evidence type="ECO:0000256" key="1">
    <source>
        <dbReference type="SAM" id="Phobius"/>
    </source>
</evidence>
<feature type="transmembrane region" description="Helical" evidence="1">
    <location>
        <begin position="99"/>
        <end position="122"/>
    </location>
</feature>
<dbReference type="AlphaFoldDB" id="A0A1G9JM51"/>
<dbReference type="EMBL" id="FNGP01000002">
    <property type="protein sequence ID" value="SDL38501.1"/>
    <property type="molecule type" value="Genomic_DNA"/>
</dbReference>
<protein>
    <submittedName>
        <fullName evidence="2">Transporter, UIT6 family</fullName>
    </submittedName>
</protein>
<feature type="transmembrane region" description="Helical" evidence="1">
    <location>
        <begin position="7"/>
        <end position="26"/>
    </location>
</feature>
<feature type="transmembrane region" description="Helical" evidence="1">
    <location>
        <begin position="216"/>
        <end position="238"/>
    </location>
</feature>
<feature type="transmembrane region" description="Helical" evidence="1">
    <location>
        <begin position="289"/>
        <end position="310"/>
    </location>
</feature>
<feature type="transmembrane region" description="Helical" evidence="1">
    <location>
        <begin position="134"/>
        <end position="153"/>
    </location>
</feature>
<dbReference type="Pfam" id="PF16980">
    <property type="entry name" value="CitMHS_2"/>
    <property type="match status" value="1"/>
</dbReference>
<proteinExistence type="predicted"/>
<feature type="transmembrane region" description="Helical" evidence="1">
    <location>
        <begin position="409"/>
        <end position="430"/>
    </location>
</feature>
<feature type="transmembrane region" description="Helical" evidence="1">
    <location>
        <begin position="68"/>
        <end position="87"/>
    </location>
</feature>
<feature type="transmembrane region" description="Helical" evidence="1">
    <location>
        <begin position="258"/>
        <end position="277"/>
    </location>
</feature>
<feature type="transmembrane region" description="Helical" evidence="1">
    <location>
        <begin position="173"/>
        <end position="195"/>
    </location>
</feature>
<accession>A0A1G9JM51</accession>
<feature type="transmembrane region" description="Helical" evidence="1">
    <location>
        <begin position="38"/>
        <end position="56"/>
    </location>
</feature>
<keyword evidence="1" id="KW-0472">Membrane</keyword>
<organism evidence="2 3">
    <name type="scientific">Tessaracoccus oleiagri</name>
    <dbReference type="NCBI Taxonomy" id="686624"/>
    <lineage>
        <taxon>Bacteria</taxon>
        <taxon>Bacillati</taxon>
        <taxon>Actinomycetota</taxon>
        <taxon>Actinomycetes</taxon>
        <taxon>Propionibacteriales</taxon>
        <taxon>Propionibacteriaceae</taxon>
        <taxon>Tessaracoccus</taxon>
    </lineage>
</organism>
<dbReference type="RefSeq" id="WP_093250194.1">
    <property type="nucleotide sequence ID" value="NZ_FNGP01000002.1"/>
</dbReference>
<evidence type="ECO:0000313" key="3">
    <source>
        <dbReference type="Proteomes" id="UP000199475"/>
    </source>
</evidence>
<keyword evidence="1" id="KW-0812">Transmembrane</keyword>